<sequence>MSSSSSSMLPNPCPCMTLQCGVKVVAAIDAACHAYATAATILVLAILDHIINEAGAGDNIVKSWTLVKVVYCLFIVGRIIGLVMAIVLYFGAQNNKACMGWTWIGSKALLMIPSSISLGSKKTHFKLDVSVSYLSLCWLGVGIYFIYVVFAFIQELRRQGQQQECDEMRDSATATVAPAPFPPQFQLQPSPLTSTDNNDNYGTVPSKPQPSFSPV</sequence>
<organism evidence="3 4">
    <name type="scientific">Orchesella cincta</name>
    <name type="common">Springtail</name>
    <name type="synonym">Podura cincta</name>
    <dbReference type="NCBI Taxonomy" id="48709"/>
    <lineage>
        <taxon>Eukaryota</taxon>
        <taxon>Metazoa</taxon>
        <taxon>Ecdysozoa</taxon>
        <taxon>Arthropoda</taxon>
        <taxon>Hexapoda</taxon>
        <taxon>Collembola</taxon>
        <taxon>Entomobryomorpha</taxon>
        <taxon>Entomobryoidea</taxon>
        <taxon>Orchesellidae</taxon>
        <taxon>Orchesellinae</taxon>
        <taxon>Orchesella</taxon>
    </lineage>
</organism>
<evidence type="ECO:0008006" key="5">
    <source>
        <dbReference type="Google" id="ProtNLM"/>
    </source>
</evidence>
<feature type="transmembrane region" description="Helical" evidence="2">
    <location>
        <begin position="131"/>
        <end position="153"/>
    </location>
</feature>
<dbReference type="AlphaFoldDB" id="A0A1D2MMF6"/>
<feature type="region of interest" description="Disordered" evidence="1">
    <location>
        <begin position="178"/>
        <end position="215"/>
    </location>
</feature>
<feature type="compositionally biased region" description="Low complexity" evidence="1">
    <location>
        <begin position="178"/>
        <end position="194"/>
    </location>
</feature>
<keyword evidence="2" id="KW-0472">Membrane</keyword>
<protein>
    <recommendedName>
        <fullName evidence="5">Transmembrane protein</fullName>
    </recommendedName>
</protein>
<keyword evidence="2" id="KW-0812">Transmembrane</keyword>
<evidence type="ECO:0000313" key="4">
    <source>
        <dbReference type="Proteomes" id="UP000094527"/>
    </source>
</evidence>
<keyword evidence="4" id="KW-1185">Reference proteome</keyword>
<keyword evidence="2" id="KW-1133">Transmembrane helix</keyword>
<feature type="transmembrane region" description="Helical" evidence="2">
    <location>
        <begin position="69"/>
        <end position="92"/>
    </location>
</feature>
<reference evidence="3 4" key="1">
    <citation type="journal article" date="2016" name="Genome Biol. Evol.">
        <title>Gene Family Evolution Reflects Adaptation to Soil Environmental Stressors in the Genome of the Collembolan Orchesella cincta.</title>
        <authorList>
            <person name="Faddeeva-Vakhrusheva A."/>
            <person name="Derks M.F."/>
            <person name="Anvar S.Y."/>
            <person name="Agamennone V."/>
            <person name="Suring W."/>
            <person name="Smit S."/>
            <person name="van Straalen N.M."/>
            <person name="Roelofs D."/>
        </authorList>
    </citation>
    <scope>NUCLEOTIDE SEQUENCE [LARGE SCALE GENOMIC DNA]</scope>
    <source>
        <tissue evidence="3">Mixed pool</tissue>
    </source>
</reference>
<proteinExistence type="predicted"/>
<evidence type="ECO:0000313" key="3">
    <source>
        <dbReference type="EMBL" id="ODM94240.1"/>
    </source>
</evidence>
<comment type="caution">
    <text evidence="3">The sequence shown here is derived from an EMBL/GenBank/DDBJ whole genome shotgun (WGS) entry which is preliminary data.</text>
</comment>
<accession>A0A1D2MMF6</accession>
<name>A0A1D2MMF6_ORCCI</name>
<dbReference type="Proteomes" id="UP000094527">
    <property type="component" value="Unassembled WGS sequence"/>
</dbReference>
<gene>
    <name evidence="3" type="ORF">Ocin01_12442</name>
</gene>
<evidence type="ECO:0000256" key="1">
    <source>
        <dbReference type="SAM" id="MobiDB-lite"/>
    </source>
</evidence>
<dbReference type="EMBL" id="LJIJ01000837">
    <property type="protein sequence ID" value="ODM94240.1"/>
    <property type="molecule type" value="Genomic_DNA"/>
</dbReference>
<evidence type="ECO:0000256" key="2">
    <source>
        <dbReference type="SAM" id="Phobius"/>
    </source>
</evidence>